<evidence type="ECO:0000256" key="2">
    <source>
        <dbReference type="ARBA" id="ARBA00004141"/>
    </source>
</evidence>
<dbReference type="GO" id="GO:0005634">
    <property type="term" value="C:nucleus"/>
    <property type="evidence" value="ECO:0007669"/>
    <property type="project" value="UniProtKB-SubCell"/>
</dbReference>
<feature type="transmembrane region" description="Helical" evidence="12">
    <location>
        <begin position="362"/>
        <end position="384"/>
    </location>
</feature>
<dbReference type="Gene3D" id="3.30.200.20">
    <property type="entry name" value="Phosphorylase Kinase, domain 1"/>
    <property type="match status" value="2"/>
</dbReference>
<dbReference type="AlphaFoldDB" id="A0A0B7N5Y1"/>
<name>A0A0B7N5Y1_9FUNG</name>
<evidence type="ECO:0000256" key="7">
    <source>
        <dbReference type="ARBA" id="ARBA00022777"/>
    </source>
</evidence>
<evidence type="ECO:0000256" key="4">
    <source>
        <dbReference type="ARBA" id="ARBA00022679"/>
    </source>
</evidence>
<keyword evidence="11" id="KW-0539">Nucleus</keyword>
<gene>
    <name evidence="14" type="primary">PARPA_04101.1 scaffold 11792</name>
</gene>
<dbReference type="InterPro" id="IPR011009">
    <property type="entry name" value="Kinase-like_dom_sf"/>
</dbReference>
<feature type="transmembrane region" description="Helical" evidence="12">
    <location>
        <begin position="460"/>
        <end position="481"/>
    </location>
</feature>
<dbReference type="EMBL" id="LN724120">
    <property type="protein sequence ID" value="CEP10419.1"/>
    <property type="molecule type" value="Genomic_DNA"/>
</dbReference>
<dbReference type="Proteomes" id="UP000054107">
    <property type="component" value="Unassembled WGS sequence"/>
</dbReference>
<keyword evidence="8" id="KW-0067">ATP-binding</keyword>
<keyword evidence="4" id="KW-0808">Transferase</keyword>
<dbReference type="GO" id="GO:0016020">
    <property type="term" value="C:membrane"/>
    <property type="evidence" value="ECO:0007669"/>
    <property type="project" value="UniProtKB-SubCell"/>
</dbReference>
<dbReference type="InterPro" id="IPR050117">
    <property type="entry name" value="MAPK"/>
</dbReference>
<dbReference type="InterPro" id="IPR036259">
    <property type="entry name" value="MFS_trans_sf"/>
</dbReference>
<dbReference type="InterPro" id="IPR000719">
    <property type="entry name" value="Prot_kinase_dom"/>
</dbReference>
<feature type="transmembrane region" description="Helical" evidence="12">
    <location>
        <begin position="390"/>
        <end position="414"/>
    </location>
</feature>
<reference evidence="14 15" key="1">
    <citation type="submission" date="2014-09" db="EMBL/GenBank/DDBJ databases">
        <authorList>
            <person name="Ellenberger Sabrina"/>
        </authorList>
    </citation>
    <scope>NUCLEOTIDE SEQUENCE [LARGE SCALE GENOMIC DNA]</scope>
    <source>
        <strain evidence="14 15">CBS 412.66</strain>
    </source>
</reference>
<evidence type="ECO:0000313" key="15">
    <source>
        <dbReference type="Proteomes" id="UP000054107"/>
    </source>
</evidence>
<dbReference type="Pfam" id="PF00069">
    <property type="entry name" value="Pkinase"/>
    <property type="match status" value="1"/>
</dbReference>
<keyword evidence="15" id="KW-1185">Reference proteome</keyword>
<organism evidence="14 15">
    <name type="scientific">Parasitella parasitica</name>
    <dbReference type="NCBI Taxonomy" id="35722"/>
    <lineage>
        <taxon>Eukaryota</taxon>
        <taxon>Fungi</taxon>
        <taxon>Fungi incertae sedis</taxon>
        <taxon>Mucoromycota</taxon>
        <taxon>Mucoromycotina</taxon>
        <taxon>Mucoromycetes</taxon>
        <taxon>Mucorales</taxon>
        <taxon>Mucorineae</taxon>
        <taxon>Mucoraceae</taxon>
        <taxon>Parasitella</taxon>
    </lineage>
</organism>
<evidence type="ECO:0000256" key="12">
    <source>
        <dbReference type="SAM" id="Phobius"/>
    </source>
</evidence>
<dbReference type="PROSITE" id="PS50011">
    <property type="entry name" value="PROTEIN_KINASE_DOM"/>
    <property type="match status" value="1"/>
</dbReference>
<dbReference type="PROSITE" id="PS00108">
    <property type="entry name" value="PROTEIN_KINASE_ST"/>
    <property type="match status" value="1"/>
</dbReference>
<keyword evidence="10 12" id="KW-0472">Membrane</keyword>
<keyword evidence="9 12" id="KW-1133">Transmembrane helix</keyword>
<evidence type="ECO:0000259" key="13">
    <source>
        <dbReference type="PROSITE" id="PS50011"/>
    </source>
</evidence>
<comment type="subcellular location">
    <subcellularLocation>
        <location evidence="2">Membrane</location>
        <topology evidence="2">Multi-pass membrane protein</topology>
    </subcellularLocation>
    <subcellularLocation>
        <location evidence="1">Nucleus</location>
    </subcellularLocation>
</comment>
<feature type="transmembrane region" description="Helical" evidence="12">
    <location>
        <begin position="330"/>
        <end position="350"/>
    </location>
</feature>
<evidence type="ECO:0000256" key="10">
    <source>
        <dbReference type="ARBA" id="ARBA00023136"/>
    </source>
</evidence>
<dbReference type="PANTHER" id="PTHR24055">
    <property type="entry name" value="MITOGEN-ACTIVATED PROTEIN KINASE"/>
    <property type="match status" value="1"/>
</dbReference>
<evidence type="ECO:0000256" key="8">
    <source>
        <dbReference type="ARBA" id="ARBA00022840"/>
    </source>
</evidence>
<accession>A0A0B7N5Y1</accession>
<evidence type="ECO:0000256" key="5">
    <source>
        <dbReference type="ARBA" id="ARBA00022692"/>
    </source>
</evidence>
<dbReference type="GO" id="GO:0005524">
    <property type="term" value="F:ATP binding"/>
    <property type="evidence" value="ECO:0007669"/>
    <property type="project" value="UniProtKB-KW"/>
</dbReference>
<evidence type="ECO:0000256" key="3">
    <source>
        <dbReference type="ARBA" id="ARBA00022527"/>
    </source>
</evidence>
<dbReference type="SUPFAM" id="SSF103473">
    <property type="entry name" value="MFS general substrate transporter"/>
    <property type="match status" value="1"/>
</dbReference>
<proteinExistence type="predicted"/>
<dbReference type="Pfam" id="PF12832">
    <property type="entry name" value="MFS_1_like"/>
    <property type="match status" value="1"/>
</dbReference>
<dbReference type="GO" id="GO:0004674">
    <property type="term" value="F:protein serine/threonine kinase activity"/>
    <property type="evidence" value="ECO:0007669"/>
    <property type="project" value="UniProtKB-KW"/>
</dbReference>
<keyword evidence="5 12" id="KW-0812">Transmembrane</keyword>
<evidence type="ECO:0000313" key="14">
    <source>
        <dbReference type="EMBL" id="CEP10419.1"/>
    </source>
</evidence>
<dbReference type="Gene3D" id="1.20.1250.20">
    <property type="entry name" value="MFS general substrate transporter like domains"/>
    <property type="match status" value="1"/>
</dbReference>
<dbReference type="Gene3D" id="1.10.510.10">
    <property type="entry name" value="Transferase(Phosphotransferase) domain 1"/>
    <property type="match status" value="2"/>
</dbReference>
<dbReference type="SMART" id="SM00220">
    <property type="entry name" value="S_TKc"/>
    <property type="match status" value="1"/>
</dbReference>
<dbReference type="InterPro" id="IPR024989">
    <property type="entry name" value="MFS_assoc_dom"/>
</dbReference>
<evidence type="ECO:0000256" key="11">
    <source>
        <dbReference type="ARBA" id="ARBA00023242"/>
    </source>
</evidence>
<evidence type="ECO:0000256" key="9">
    <source>
        <dbReference type="ARBA" id="ARBA00022989"/>
    </source>
</evidence>
<evidence type="ECO:0000256" key="1">
    <source>
        <dbReference type="ARBA" id="ARBA00004123"/>
    </source>
</evidence>
<dbReference type="InterPro" id="IPR008271">
    <property type="entry name" value="Ser/Thr_kinase_AS"/>
</dbReference>
<feature type="transmembrane region" description="Helical" evidence="12">
    <location>
        <begin position="624"/>
        <end position="649"/>
    </location>
</feature>
<dbReference type="STRING" id="35722.A0A0B7N5Y1"/>
<keyword evidence="3" id="KW-0723">Serine/threonine-protein kinase</keyword>
<dbReference type="SUPFAM" id="SSF56112">
    <property type="entry name" value="Protein kinase-like (PK-like)"/>
    <property type="match status" value="1"/>
</dbReference>
<dbReference type="OrthoDB" id="5989317at2759"/>
<dbReference type="FunFam" id="1.10.510.10:FF:000624">
    <property type="entry name" value="Mitogen-activated protein kinase"/>
    <property type="match status" value="1"/>
</dbReference>
<sequence length="686" mass="76260">MATNPDYQAFPVLNQQFIVDKKFQFIREMGQGAYGVVCAAKDTESDEQVAIKKLNNTRTCLRMKVCRIFEKTILAKSALREVKLLKFFNGHENITSVLDMDIVNYQDFNEIANVLHRDLKPGNLLVNADCELKICDFGLAHGYSENDEHNVGFMTEYVTTRWYRSPEVMLSFQDYTKAIDMWSVGCIFAEMLGGRPLFKGRDYVDQLNRILGILGTPDEETIRRVGTNPMAIDLLNKLLEFDPSERINVEEALSHPYLSAYHDKDDEPTYNATFDFSFEVVYSIDDMRRMIVQEVASFKETKKQLQQRNNVNGGANLKRCESLHLPSQQIGIILAIAPFVQSVACPFWTLQVDKRPQWHGTLMAILMLIGGISVISLMFVPVIFGQDAPFAVLSITVALAVSFAFFGQPVTVLVDSAVLKILGENGVFYGDQRLWGSISNGVCILVVGYFIGQFGINCAFYIFGVSVMGFIVIALCTSVVADSRLTIVADGERDPLLITQANKGFYTADAVIDNNGLIDFDDPSPNARRISSTASSHANTLLLDNEQSLLNLQRTATSLAARDVHDESHILLDQMDNLPPLGLALSHIPTVDTSLAAFASVLDQEEAYEMGASLKSTIFGSAKVWTFLFMTLLFGVFYSMVAQFLFLFLKQELELSSSAIGWTGPLGGLAEVSTFYVSRLVGCMCL</sequence>
<evidence type="ECO:0000256" key="6">
    <source>
        <dbReference type="ARBA" id="ARBA00022741"/>
    </source>
</evidence>
<feature type="domain" description="Protein kinase" evidence="13">
    <location>
        <begin position="23"/>
        <end position="258"/>
    </location>
</feature>
<keyword evidence="6" id="KW-0547">Nucleotide-binding</keyword>
<protein>
    <recommendedName>
        <fullName evidence="13">Protein kinase domain-containing protein</fullName>
    </recommendedName>
</protein>
<keyword evidence="7" id="KW-0418">Kinase</keyword>
<feature type="transmembrane region" description="Helical" evidence="12">
    <location>
        <begin position="434"/>
        <end position="454"/>
    </location>
</feature>